<dbReference type="InterPro" id="IPR018391">
    <property type="entry name" value="PQQ_b-propeller_rpt"/>
</dbReference>
<dbReference type="Gene3D" id="2.130.10.10">
    <property type="entry name" value="YVTN repeat-like/Quinoprotein amine dehydrogenase"/>
    <property type="match status" value="1"/>
</dbReference>
<comment type="caution">
    <text evidence="2">The sequence shown here is derived from an EMBL/GenBank/DDBJ whole genome shotgun (WGS) entry which is preliminary data.</text>
</comment>
<accession>A0A841J0U3</accession>
<sequence>MTIERMKAPMHMTSTGNKKMLSHARPFLMIALVAALSGCGIIGGGKNKGPKTPVVGDRISILSTEQGVVADPTLAGVPVSLPDPVVNADWAQPGGNASKMMGHVALATSPQKVWTASVAGSTPRARLAAPPVVLGGKLFVIDADANVVAFDAKSGAKLWQASMPAEGNGRSLFGGGVSALGDRLFVTTGVGDVAALNAANGSVIWKKRIGGPLRGSPTLANDHVYVMSQDNQLFALNQSDGETQWTESGTVETTGVFGVAAPAAGQGTVIAGYSSGELTAYRYENGRSLWGDALSRTSISTSVAALADIDADPVIDRGRVFAIGQGGRMASYELVSGQRLWEINIAGISTPTVAGEWVFVVTDDAKLLCVSRASGKIRWISQLKRWKSEKNRKGAIRWTGPLLAGGRLILVSTQGDVVYADPGNGDLVSKGDAGDSLSLRPIAADNMLYFLTDKGRIIAFR</sequence>
<dbReference type="Proteomes" id="UP000552700">
    <property type="component" value="Unassembled WGS sequence"/>
</dbReference>
<keyword evidence="3" id="KW-1185">Reference proteome</keyword>
<evidence type="ECO:0000313" key="3">
    <source>
        <dbReference type="Proteomes" id="UP000552700"/>
    </source>
</evidence>
<dbReference type="InterPro" id="IPR015943">
    <property type="entry name" value="WD40/YVTN_repeat-like_dom_sf"/>
</dbReference>
<dbReference type="PANTHER" id="PTHR34512:SF30">
    <property type="entry name" value="OUTER MEMBRANE PROTEIN ASSEMBLY FACTOR BAMB"/>
    <property type="match status" value="1"/>
</dbReference>
<gene>
    <name evidence="2" type="ORF">FHS92_002572</name>
</gene>
<organism evidence="2 3">
    <name type="scientific">Sphingobium subterraneum</name>
    <dbReference type="NCBI Taxonomy" id="627688"/>
    <lineage>
        <taxon>Bacteria</taxon>
        <taxon>Pseudomonadati</taxon>
        <taxon>Pseudomonadota</taxon>
        <taxon>Alphaproteobacteria</taxon>
        <taxon>Sphingomonadales</taxon>
        <taxon>Sphingomonadaceae</taxon>
        <taxon>Sphingobium</taxon>
    </lineage>
</organism>
<proteinExistence type="predicted"/>
<reference evidence="2 3" key="1">
    <citation type="submission" date="2020-08" db="EMBL/GenBank/DDBJ databases">
        <title>Genomic Encyclopedia of Type Strains, Phase IV (KMG-IV): sequencing the most valuable type-strain genomes for metagenomic binning, comparative biology and taxonomic classification.</title>
        <authorList>
            <person name="Goeker M."/>
        </authorList>
    </citation>
    <scope>NUCLEOTIDE SEQUENCE [LARGE SCALE GENOMIC DNA]</scope>
    <source>
        <strain evidence="2 3">DSM 102255</strain>
    </source>
</reference>
<feature type="domain" description="Pyrrolo-quinoline quinone repeat" evidence="1">
    <location>
        <begin position="144"/>
        <end position="380"/>
    </location>
</feature>
<dbReference type="AlphaFoldDB" id="A0A841J0U3"/>
<dbReference type="SUPFAM" id="SSF50998">
    <property type="entry name" value="Quinoprotein alcohol dehydrogenase-like"/>
    <property type="match status" value="1"/>
</dbReference>
<dbReference type="SMART" id="SM00564">
    <property type="entry name" value="PQQ"/>
    <property type="match status" value="5"/>
</dbReference>
<dbReference type="Pfam" id="PF13360">
    <property type="entry name" value="PQQ_2"/>
    <property type="match status" value="1"/>
</dbReference>
<name>A0A841J0U3_9SPHN</name>
<dbReference type="InterPro" id="IPR002372">
    <property type="entry name" value="PQQ_rpt_dom"/>
</dbReference>
<dbReference type="InterPro" id="IPR011047">
    <property type="entry name" value="Quinoprotein_ADH-like_sf"/>
</dbReference>
<evidence type="ECO:0000313" key="2">
    <source>
        <dbReference type="EMBL" id="MBB6124819.1"/>
    </source>
</evidence>
<evidence type="ECO:0000259" key="1">
    <source>
        <dbReference type="Pfam" id="PF13360"/>
    </source>
</evidence>
<protein>
    <submittedName>
        <fullName evidence="2">Outer membrane protein assembly factor BamB</fullName>
    </submittedName>
</protein>
<dbReference type="EMBL" id="JACIJP010000004">
    <property type="protein sequence ID" value="MBB6124819.1"/>
    <property type="molecule type" value="Genomic_DNA"/>
</dbReference>
<dbReference type="PANTHER" id="PTHR34512">
    <property type="entry name" value="CELL SURFACE PROTEIN"/>
    <property type="match status" value="1"/>
</dbReference>